<dbReference type="SUPFAM" id="SSF57850">
    <property type="entry name" value="RING/U-box"/>
    <property type="match status" value="1"/>
</dbReference>
<dbReference type="PROSITE" id="PS50089">
    <property type="entry name" value="ZF_RING_2"/>
    <property type="match status" value="1"/>
</dbReference>
<dbReference type="InterPro" id="IPR001841">
    <property type="entry name" value="Znf_RING"/>
</dbReference>
<dbReference type="AlphaFoldDB" id="A0ABD3HDG4"/>
<evidence type="ECO:0000256" key="1">
    <source>
        <dbReference type="PROSITE-ProRule" id="PRU00175"/>
    </source>
</evidence>
<organism evidence="3 4">
    <name type="scientific">Riccia sorocarpa</name>
    <dbReference type="NCBI Taxonomy" id="122646"/>
    <lineage>
        <taxon>Eukaryota</taxon>
        <taxon>Viridiplantae</taxon>
        <taxon>Streptophyta</taxon>
        <taxon>Embryophyta</taxon>
        <taxon>Marchantiophyta</taxon>
        <taxon>Marchantiopsida</taxon>
        <taxon>Marchantiidae</taxon>
        <taxon>Marchantiales</taxon>
        <taxon>Ricciaceae</taxon>
        <taxon>Riccia</taxon>
    </lineage>
</organism>
<keyword evidence="1" id="KW-0863">Zinc-finger</keyword>
<dbReference type="InterPro" id="IPR013083">
    <property type="entry name" value="Znf_RING/FYVE/PHD"/>
</dbReference>
<sequence>MKMEYLRLKSTPADPVHEQLAKLLWEREAQTREVLEIQDENPETELDELREKLKEDAESGFSDLRADEKDPKVLKARYMELRWLESTLYLEKHALGKKTRDFYARMCKKWPARDHDLVAMQGTDLTLSVYQGLESMWSRDSLTRWTEGGKKVKRTMFPGWIPLPTREGGNYIPEIDEGRDGIGRLPQPLEVPAIWHEALCGVCLDGFGFEGGYVSGTCPHPFHLGCIEKLLHERPECGSCRAPFHDRLWYQFCLDGKMETAKQAARKNSQHVTYATTEEGPRRRALAVPFLKEIIVAYKGVYKRGRNDSV</sequence>
<accession>A0ABD3HDG4</accession>
<dbReference type="GO" id="GO:0008270">
    <property type="term" value="F:zinc ion binding"/>
    <property type="evidence" value="ECO:0007669"/>
    <property type="project" value="UniProtKB-KW"/>
</dbReference>
<evidence type="ECO:0000313" key="3">
    <source>
        <dbReference type="EMBL" id="KAL3688881.1"/>
    </source>
</evidence>
<evidence type="ECO:0000313" key="4">
    <source>
        <dbReference type="Proteomes" id="UP001633002"/>
    </source>
</evidence>
<gene>
    <name evidence="3" type="ORF">R1sor_015190</name>
</gene>
<feature type="domain" description="RING-type" evidence="2">
    <location>
        <begin position="200"/>
        <end position="241"/>
    </location>
</feature>
<evidence type="ECO:0000259" key="2">
    <source>
        <dbReference type="PROSITE" id="PS50089"/>
    </source>
</evidence>
<dbReference type="Pfam" id="PF13639">
    <property type="entry name" value="zf-RING_2"/>
    <property type="match status" value="1"/>
</dbReference>
<reference evidence="3 4" key="1">
    <citation type="submission" date="2024-09" db="EMBL/GenBank/DDBJ databases">
        <title>Chromosome-scale assembly of Riccia sorocarpa.</title>
        <authorList>
            <person name="Paukszto L."/>
        </authorList>
    </citation>
    <scope>NUCLEOTIDE SEQUENCE [LARGE SCALE GENOMIC DNA]</scope>
    <source>
        <strain evidence="3">LP-2024</strain>
        <tissue evidence="3">Aerial parts of the thallus</tissue>
    </source>
</reference>
<dbReference type="Proteomes" id="UP001633002">
    <property type="component" value="Unassembled WGS sequence"/>
</dbReference>
<keyword evidence="1" id="KW-0862">Zinc</keyword>
<keyword evidence="4" id="KW-1185">Reference proteome</keyword>
<protein>
    <recommendedName>
        <fullName evidence="2">RING-type domain-containing protein</fullName>
    </recommendedName>
</protein>
<keyword evidence="1" id="KW-0479">Metal-binding</keyword>
<dbReference type="EMBL" id="JBJQOH010000004">
    <property type="protein sequence ID" value="KAL3688881.1"/>
    <property type="molecule type" value="Genomic_DNA"/>
</dbReference>
<proteinExistence type="predicted"/>
<name>A0ABD3HDG4_9MARC</name>
<dbReference type="Gene3D" id="3.30.40.10">
    <property type="entry name" value="Zinc/RING finger domain, C3HC4 (zinc finger)"/>
    <property type="match status" value="1"/>
</dbReference>
<comment type="caution">
    <text evidence="3">The sequence shown here is derived from an EMBL/GenBank/DDBJ whole genome shotgun (WGS) entry which is preliminary data.</text>
</comment>